<dbReference type="Proteomes" id="UP000241848">
    <property type="component" value="Unassembled WGS sequence"/>
</dbReference>
<keyword evidence="1" id="KW-0812">Transmembrane</keyword>
<evidence type="ECO:0000313" key="2">
    <source>
        <dbReference type="EMBL" id="PSR23950.1"/>
    </source>
</evidence>
<reference evidence="2 3" key="1">
    <citation type="journal article" date="2014" name="BMC Genomics">
        <title>Comparison of environmental and isolate Sulfobacillus genomes reveals diverse carbon, sulfur, nitrogen, and hydrogen metabolisms.</title>
        <authorList>
            <person name="Justice N.B."/>
            <person name="Norman A."/>
            <person name="Brown C.T."/>
            <person name="Singh A."/>
            <person name="Thomas B.C."/>
            <person name="Banfield J.F."/>
        </authorList>
    </citation>
    <scope>NUCLEOTIDE SEQUENCE [LARGE SCALE GENOMIC DNA]</scope>
    <source>
        <strain evidence="2">AMDSBA3</strain>
    </source>
</reference>
<name>A0A2T2WNY3_9FIRM</name>
<keyword evidence="1" id="KW-1133">Transmembrane helix</keyword>
<proteinExistence type="predicted"/>
<evidence type="ECO:0000313" key="3">
    <source>
        <dbReference type="Proteomes" id="UP000241848"/>
    </source>
</evidence>
<keyword evidence="1" id="KW-0472">Membrane</keyword>
<evidence type="ECO:0008006" key="4">
    <source>
        <dbReference type="Google" id="ProtNLM"/>
    </source>
</evidence>
<sequence>MAEPYTASPERSQNTQSQRSVQAPYFWGTSLSVLFLVQAVPNMSSFVILHIIFIIVSFSVILIVPGAFVVGLLIPTNIVVSPLGLFGLSSIASLFVSLTVGYVLSSYRLLDAHWLFLGVGSISVILVLATWRVRGPNFWLCKLKTKRPQQWIMRPTWSSLTMIVVTLTLFVLAVVTSVQSDYRVYPSVYLANRQGHLSGYPMQLQRGQTEVVVLHVDNAGGRDGAYTVKERDNGRILWSLRTVVAGNKAWAHPLRLPTTALGLNRVHVLVVQRGRLIANLHITYRVRG</sequence>
<dbReference type="AlphaFoldDB" id="A0A2T2WNY3"/>
<feature type="transmembrane region" description="Helical" evidence="1">
    <location>
        <begin position="46"/>
        <end position="73"/>
    </location>
</feature>
<feature type="transmembrane region" description="Helical" evidence="1">
    <location>
        <begin position="152"/>
        <end position="175"/>
    </location>
</feature>
<feature type="transmembrane region" description="Helical" evidence="1">
    <location>
        <begin position="113"/>
        <end position="131"/>
    </location>
</feature>
<comment type="caution">
    <text evidence="2">The sequence shown here is derived from an EMBL/GenBank/DDBJ whole genome shotgun (WGS) entry which is preliminary data.</text>
</comment>
<evidence type="ECO:0000256" key="1">
    <source>
        <dbReference type="SAM" id="Phobius"/>
    </source>
</evidence>
<dbReference type="EMBL" id="PXYV01000002">
    <property type="protein sequence ID" value="PSR23950.1"/>
    <property type="molecule type" value="Genomic_DNA"/>
</dbReference>
<organism evidence="2 3">
    <name type="scientific">Sulfobacillus acidophilus</name>
    <dbReference type="NCBI Taxonomy" id="53633"/>
    <lineage>
        <taxon>Bacteria</taxon>
        <taxon>Bacillati</taxon>
        <taxon>Bacillota</taxon>
        <taxon>Clostridia</taxon>
        <taxon>Eubacteriales</taxon>
        <taxon>Clostridiales Family XVII. Incertae Sedis</taxon>
        <taxon>Sulfobacillus</taxon>
    </lineage>
</organism>
<gene>
    <name evidence="2" type="ORF">C7B45_01305</name>
</gene>
<feature type="transmembrane region" description="Helical" evidence="1">
    <location>
        <begin position="85"/>
        <end position="107"/>
    </location>
</feature>
<protein>
    <recommendedName>
        <fullName evidence="4">DUF1616 domain-containing protein</fullName>
    </recommendedName>
</protein>
<accession>A0A2T2WNY3</accession>
<feature type="transmembrane region" description="Helical" evidence="1">
    <location>
        <begin position="21"/>
        <end position="40"/>
    </location>
</feature>